<evidence type="ECO:0000313" key="2">
    <source>
        <dbReference type="Proteomes" id="UP000323865"/>
    </source>
</evidence>
<dbReference type="EMBL" id="CP044108">
    <property type="protein sequence ID" value="QEU12299.1"/>
    <property type="molecule type" value="Genomic_DNA"/>
</dbReference>
<gene>
    <name evidence="1" type="ORF">FOB48_08265</name>
</gene>
<dbReference type="RefSeq" id="WP_126847742.1">
    <property type="nucleotide sequence ID" value="NZ_CP044108.1"/>
</dbReference>
<protein>
    <submittedName>
        <fullName evidence="1">Tetratricopeptide repeat protein</fullName>
    </submittedName>
</protein>
<dbReference type="InterPro" id="IPR011990">
    <property type="entry name" value="TPR-like_helical_dom_sf"/>
</dbReference>
<dbReference type="Gene3D" id="1.25.40.10">
    <property type="entry name" value="Tetratricopeptide repeat domain"/>
    <property type="match status" value="1"/>
</dbReference>
<dbReference type="Proteomes" id="UP000323865">
    <property type="component" value="Chromosome"/>
</dbReference>
<proteinExistence type="predicted"/>
<organism evidence="1 2">
    <name type="scientific">Dermabacter vaginalis</name>
    <dbReference type="NCBI Taxonomy" id="1630135"/>
    <lineage>
        <taxon>Bacteria</taxon>
        <taxon>Bacillati</taxon>
        <taxon>Actinomycetota</taxon>
        <taxon>Actinomycetes</taxon>
        <taxon>Micrococcales</taxon>
        <taxon>Dermabacteraceae</taxon>
        <taxon>Dermabacter</taxon>
    </lineage>
</organism>
<reference evidence="1 2" key="1">
    <citation type="submission" date="2019-09" db="EMBL/GenBank/DDBJ databases">
        <title>FDA dAtabase for Regulatory Grade micrObial Sequences (FDA-ARGOS): Supporting development and validation of Infectious Disease Dx tests.</title>
        <authorList>
            <person name="Sciortino C."/>
            <person name="Tallon L."/>
            <person name="Sadzewicz L."/>
            <person name="Vavikolanu K."/>
            <person name="Mehta A."/>
            <person name="Aluvathingal J."/>
            <person name="Nadendla S."/>
            <person name="Nandy P."/>
            <person name="Geyer C."/>
            <person name="Yan Y."/>
            <person name="Sichtig H."/>
        </authorList>
    </citation>
    <scope>NUCLEOTIDE SEQUENCE [LARGE SCALE GENOMIC DNA]</scope>
    <source>
        <strain evidence="1 2">FDAARGOS_640</strain>
    </source>
</reference>
<accession>A0ABX6A612</accession>
<name>A0ABX6A612_9MICO</name>
<evidence type="ECO:0000313" key="1">
    <source>
        <dbReference type="EMBL" id="QEU12299.1"/>
    </source>
</evidence>
<sequence length="142" mass="15923">MGWEEEIDVLAEQGNDRMDAEDYLGAVEFFDRAWLLLPEPKTQWPQATWLLASIGDAHVLRGDFQTAHAALTTCMHCPEALGNPFIHLRLGQAQFELGNEPRAADELMRAYMGAGPEIFADEDPKYIDFLASKAPYIERPSA</sequence>
<dbReference type="SUPFAM" id="SSF48452">
    <property type="entry name" value="TPR-like"/>
    <property type="match status" value="1"/>
</dbReference>
<keyword evidence="2" id="KW-1185">Reference proteome</keyword>